<name>A0AAJ7RDP4_CEPCN</name>
<keyword evidence="2" id="KW-1185">Reference proteome</keyword>
<gene>
    <name evidence="3" type="primary">LOC107265696</name>
</gene>
<dbReference type="AlphaFoldDB" id="A0AAJ7RDP4"/>
<accession>A0AAJ7RDP4</accession>
<sequence length="271" mass="31221">MTYYDTRMIFVSETVNNCCTCVNLHFVYLLKLTLPTPRSKRRTEKCKKPMKSHKKESKDFPPIFHVTTDVAAHFGNFYNQPNFGKAKIKSSSANELLQGDSGRTEFTREMLYRLEHSAGTNDYAKQVSALLEETVEPACFEVNFPPVENCIPNEKLTTYPLWYKEPDKMPFESSEQYRSVKKKYEDLTLKMSNNESKFEVNNVNENYLHLHPEDSEDSEDDSESTAEESLTEDSESSTAFDKSKDCITSTGSSKTLSINNLSYEEYLKRCQ</sequence>
<evidence type="ECO:0000313" key="2">
    <source>
        <dbReference type="Proteomes" id="UP000694920"/>
    </source>
</evidence>
<dbReference type="Proteomes" id="UP000694920">
    <property type="component" value="Unplaced"/>
</dbReference>
<feature type="region of interest" description="Disordered" evidence="1">
    <location>
        <begin position="211"/>
        <end position="251"/>
    </location>
</feature>
<feature type="compositionally biased region" description="Acidic residues" evidence="1">
    <location>
        <begin position="214"/>
        <end position="235"/>
    </location>
</feature>
<evidence type="ECO:0000313" key="3">
    <source>
        <dbReference type="RefSeq" id="XP_024938627.1"/>
    </source>
</evidence>
<proteinExistence type="predicted"/>
<organism evidence="2 3">
    <name type="scientific">Cephus cinctus</name>
    <name type="common">Wheat stem sawfly</name>
    <dbReference type="NCBI Taxonomy" id="211228"/>
    <lineage>
        <taxon>Eukaryota</taxon>
        <taxon>Metazoa</taxon>
        <taxon>Ecdysozoa</taxon>
        <taxon>Arthropoda</taxon>
        <taxon>Hexapoda</taxon>
        <taxon>Insecta</taxon>
        <taxon>Pterygota</taxon>
        <taxon>Neoptera</taxon>
        <taxon>Endopterygota</taxon>
        <taxon>Hymenoptera</taxon>
        <taxon>Cephoidea</taxon>
        <taxon>Cephidae</taxon>
        <taxon>Cephus</taxon>
    </lineage>
</organism>
<protein>
    <submittedName>
        <fullName evidence="3">Uncharacterized protein LOC107265696 isoform X1</fullName>
    </submittedName>
</protein>
<dbReference type="GeneID" id="107265696"/>
<evidence type="ECO:0000256" key="1">
    <source>
        <dbReference type="SAM" id="MobiDB-lite"/>
    </source>
</evidence>
<dbReference type="RefSeq" id="XP_024938627.1">
    <property type="nucleotide sequence ID" value="XM_025082859.1"/>
</dbReference>
<reference evidence="3" key="1">
    <citation type="submission" date="2025-08" db="UniProtKB">
        <authorList>
            <consortium name="RefSeq"/>
        </authorList>
    </citation>
    <scope>IDENTIFICATION</scope>
</reference>